<evidence type="ECO:0000259" key="1">
    <source>
        <dbReference type="Pfam" id="PF04773"/>
    </source>
</evidence>
<dbReference type="KEGG" id="hse:Hsero_4482"/>
<reference evidence="3 4" key="1">
    <citation type="submission" date="2010-04" db="EMBL/GenBank/DDBJ databases">
        <title>The genome of Herbaspirillum seropedicae SmR1, an endophytic, nitrogen-fixing, plant-growth promoting beta-Proteobacteria.</title>
        <authorList>
            <person name="Pedrosa F.O."/>
            <person name="Monteiro R.A."/>
            <person name="Wassem R."/>
            <person name="Cruz L.M."/>
            <person name="Ayub R.A."/>
            <person name="Colauto N.B."/>
            <person name="Fernandez M.A."/>
            <person name="Fungaro M.H.P."/>
            <person name="Grisard E.C."/>
            <person name="Hungria M."/>
            <person name="Madeira H.M.F."/>
            <person name="Nodari R.O."/>
            <person name="Osaku C.A."/>
            <person name="Petzl-Erler M.L."/>
            <person name="Terenzi H."/>
            <person name="Vieira L.G.E."/>
            <person name="Almeida M.I.M."/>
            <person name="Alves L.R."/>
            <person name="Arantes O.M.N."/>
            <person name="Balsanelli E."/>
            <person name="Barcellos F.G."/>
            <person name="Baura V.A."/>
            <person name="Binde D.R."/>
            <person name="Campo R.J."/>
            <person name="Chubatsu L.S."/>
            <person name="Chueire L.M.O."/>
            <person name="Ciferri R.R."/>
            <person name="Correa L.C."/>
            <person name="da Conceicao Silva J.L."/>
            <person name="Dabul A.N.G."/>
            <person name="Dambros B.P."/>
            <person name="Faoro H."/>
            <person name="Favetti A."/>
            <person name="Friedermann G."/>
            <person name="Furlaneto M.C."/>
            <person name="Gasques L.S."/>
            <person name="Gimenes C.C.T."/>
            <person name="Gioppo N.M.R."/>
            <person name="Glienke-Blanco C."/>
            <person name="Godoy L.P."/>
            <person name="Guerra M.P."/>
            <person name="Karp S."/>
            <person name="Kava-Cordeiro V."/>
            <person name="Margarido V.P."/>
            <person name="Mathioni S.M."/>
            <person name="Menck-Soares M.A."/>
            <person name="Murace N.K."/>
            <person name="Nicolas M.F."/>
            <person name="Oliveira C.E.C."/>
            <person name="Pagnan N.A.B."/>
            <person name="Pamphile J.A."/>
            <person name="Patussi E.V."/>
            <person name="Pereira L.F.P."/>
            <person name="Pereira-Ferrari L."/>
            <person name="Pinto F.G.S."/>
            <person name="Precoma C."/>
            <person name="Prioli A.J."/>
            <person name="Prioli S.M.A.P."/>
            <person name="Raittz R.T."/>
            <person name="Ramos H.J.O."/>
            <person name="Ribeiro E.M.S.F."/>
            <person name="Rigo L.U."/>
            <person name="Rocha C.L.M.S.C."/>
            <person name="Rocha S.N."/>
            <person name="Santos K."/>
            <person name="Satori D."/>
            <person name="Silva A.G."/>
            <person name="Simao R.C.G."/>
            <person name="Soares M.A.M."/>
            <person name="Souza E.M."/>
            <person name="Steffens M.B.R."/>
            <person name="Steindel M."/>
            <person name="Tadra-Sfeir M.Z."/>
            <person name="Takahashi E.K."/>
            <person name="Torres R.A."/>
            <person name="Valle J.S."/>
            <person name="Vernal J.I."/>
            <person name="Vilas-Boas L.A."/>
            <person name="Watanabe M.A.E."/>
            <person name="Weiss V.A."/>
            <person name="Yates M.A."/>
            <person name="Souza E.M."/>
        </authorList>
    </citation>
    <scope>NUCLEOTIDE SEQUENCE [LARGE SCALE GENOMIC DNA]</scope>
    <source>
        <strain evidence="3 4">SmR1</strain>
    </source>
</reference>
<organism evidence="3 4">
    <name type="scientific">Herbaspirillum seropedicae (strain SmR1)</name>
    <dbReference type="NCBI Taxonomy" id="757424"/>
    <lineage>
        <taxon>Bacteria</taxon>
        <taxon>Pseudomonadati</taxon>
        <taxon>Pseudomonadota</taxon>
        <taxon>Betaproteobacteria</taxon>
        <taxon>Burkholderiales</taxon>
        <taxon>Oxalobacteraceae</taxon>
        <taxon>Herbaspirillum</taxon>
    </lineage>
</organism>
<dbReference type="Pfam" id="PF04773">
    <property type="entry name" value="FecR"/>
    <property type="match status" value="1"/>
</dbReference>
<dbReference type="PANTHER" id="PTHR30273:SF2">
    <property type="entry name" value="PROTEIN FECR"/>
    <property type="match status" value="1"/>
</dbReference>
<feature type="domain" description="FecR N-terminal" evidence="2">
    <location>
        <begin position="18"/>
        <end position="57"/>
    </location>
</feature>
<protein>
    <submittedName>
        <fullName evidence="3">Fe2+-dicitrate sensor, membrane component protein</fullName>
    </submittedName>
</protein>
<dbReference type="RefSeq" id="WP_013236401.1">
    <property type="nucleotide sequence ID" value="NC_014323.1"/>
</dbReference>
<dbReference type="Gene3D" id="2.60.120.1440">
    <property type="match status" value="1"/>
</dbReference>
<dbReference type="InterPro" id="IPR032623">
    <property type="entry name" value="FecR_N"/>
</dbReference>
<dbReference type="GeneID" id="29390578"/>
<dbReference type="GO" id="GO:0016989">
    <property type="term" value="F:sigma factor antagonist activity"/>
    <property type="evidence" value="ECO:0007669"/>
    <property type="project" value="TreeGrafter"/>
</dbReference>
<dbReference type="PANTHER" id="PTHR30273">
    <property type="entry name" value="PERIPLASMIC SIGNAL SENSOR AND SIGMA FACTOR ACTIVATOR FECR-RELATED"/>
    <property type="match status" value="1"/>
</dbReference>
<dbReference type="InterPro" id="IPR012373">
    <property type="entry name" value="Ferrdict_sens_TM"/>
</dbReference>
<feature type="domain" description="FecR protein" evidence="1">
    <location>
        <begin position="114"/>
        <end position="209"/>
    </location>
</feature>
<dbReference type="InterPro" id="IPR006860">
    <property type="entry name" value="FecR"/>
</dbReference>
<dbReference type="eggNOG" id="COG3712">
    <property type="taxonomic scope" value="Bacteria"/>
</dbReference>
<dbReference type="AlphaFoldDB" id="D8IWR1"/>
<proteinExistence type="predicted"/>
<evidence type="ECO:0000313" key="3">
    <source>
        <dbReference type="EMBL" id="ADJ65948.1"/>
    </source>
</evidence>
<gene>
    <name evidence="3" type="primary">fecR</name>
    <name evidence="3" type="ordered locus">Hsero_4482</name>
</gene>
<dbReference type="Pfam" id="PF16220">
    <property type="entry name" value="DUF4880"/>
    <property type="match status" value="1"/>
</dbReference>
<keyword evidence="4" id="KW-1185">Reference proteome</keyword>
<evidence type="ECO:0000259" key="2">
    <source>
        <dbReference type="Pfam" id="PF16220"/>
    </source>
</evidence>
<accession>D8IWR1</accession>
<evidence type="ECO:0000313" key="4">
    <source>
        <dbReference type="Proteomes" id="UP000000329"/>
    </source>
</evidence>
<dbReference type="EMBL" id="CP002039">
    <property type="protein sequence ID" value="ADJ65948.1"/>
    <property type="molecule type" value="Genomic_DNA"/>
</dbReference>
<dbReference type="PIRSF" id="PIRSF018266">
    <property type="entry name" value="FecR"/>
    <property type="match status" value="1"/>
</dbReference>
<dbReference type="STRING" id="757424.Hsero_4482"/>
<dbReference type="HOGENOM" id="CLU_050192_0_0_4"/>
<sequence>MRSPARAVDGIDEAILTEAATWLMEMHEGPLDAARRSKLAQWRQRSPEHERAWSRAALLQETFAALPPGGATALKQVGPAGRRKAIKLLAYALTLGPAGWLAYHALSGPEQGARIATAIGERREVQLDDGSRLWLNTDTRITLDFTPAQRLLRLQRGEIMVLTAPDRQQPPRPFLVATRQGSLRPLGTRFTVRERDQAVEVAVLQGAVEITPASSAQQTVLPSGMQTRFTRSGSAAPRPCDDTQAAWSRGLLIAERMPLAQFIGELGRYRSGLLQADPAIAGLEVSGVFPLADTDRVLRLLAQTLPVRVQQLTRYWVRVLPATPAG</sequence>
<dbReference type="Proteomes" id="UP000000329">
    <property type="component" value="Chromosome"/>
</dbReference>
<name>D8IWR1_HERSS</name>